<evidence type="ECO:0000313" key="6">
    <source>
        <dbReference type="EMBL" id="KAF6200988.1"/>
    </source>
</evidence>
<dbReference type="GO" id="GO:0002082">
    <property type="term" value="P:regulation of oxidative phosphorylation"/>
    <property type="evidence" value="ECO:0007669"/>
    <property type="project" value="TreeGrafter"/>
</dbReference>
<protein>
    <submittedName>
        <fullName evidence="6">Uncharacterized protein</fullName>
    </submittedName>
</protein>
<dbReference type="PANTHER" id="PTHR10510:SF11">
    <property type="entry name" value="CYTOCHROME C OXIDASE SUBUNIT 7A, MITOCHONDRIAL"/>
    <property type="match status" value="1"/>
</dbReference>
<dbReference type="AlphaFoldDB" id="A0A6A4J652"/>
<dbReference type="SUPFAM" id="SSF81419">
    <property type="entry name" value="Mitochondrial cytochrome c oxidase subunit VIIa"/>
    <property type="match status" value="1"/>
</dbReference>
<dbReference type="GO" id="GO:0006123">
    <property type="term" value="P:mitochondrial electron transport, cytochrome c to oxygen"/>
    <property type="evidence" value="ECO:0007669"/>
    <property type="project" value="InterPro"/>
</dbReference>
<comment type="subcellular location">
    <subcellularLocation>
        <location evidence="1">Mitochondrion inner membrane</location>
    </subcellularLocation>
</comment>
<gene>
    <name evidence="6" type="ORF">GE061_005435</name>
</gene>
<comment type="similarity">
    <text evidence="2">Belongs to the cytochrome c oxidase VIIa family.</text>
</comment>
<dbReference type="OrthoDB" id="6580431at2759"/>
<reference evidence="6" key="1">
    <citation type="journal article" date="2021" name="Mol. Ecol. Resour.">
        <title>Apolygus lucorum genome provides insights into omnivorousness and mesophyll feeding.</title>
        <authorList>
            <person name="Liu Y."/>
            <person name="Liu H."/>
            <person name="Wang H."/>
            <person name="Huang T."/>
            <person name="Liu B."/>
            <person name="Yang B."/>
            <person name="Yin L."/>
            <person name="Li B."/>
            <person name="Zhang Y."/>
            <person name="Zhang S."/>
            <person name="Jiang F."/>
            <person name="Zhang X."/>
            <person name="Ren Y."/>
            <person name="Wang B."/>
            <person name="Wang S."/>
            <person name="Lu Y."/>
            <person name="Wu K."/>
            <person name="Fan W."/>
            <person name="Wang G."/>
        </authorList>
    </citation>
    <scope>NUCLEOTIDE SEQUENCE</scope>
    <source>
        <strain evidence="6">12Hb</strain>
    </source>
</reference>
<evidence type="ECO:0000256" key="2">
    <source>
        <dbReference type="ARBA" id="ARBA00009331"/>
    </source>
</evidence>
<keyword evidence="3" id="KW-0999">Mitochondrion inner membrane</keyword>
<dbReference type="GO" id="GO:0005743">
    <property type="term" value="C:mitochondrial inner membrane"/>
    <property type="evidence" value="ECO:0007669"/>
    <property type="project" value="UniProtKB-SubCell"/>
</dbReference>
<evidence type="ECO:0000256" key="5">
    <source>
        <dbReference type="ARBA" id="ARBA00023136"/>
    </source>
</evidence>
<dbReference type="GO" id="GO:0097250">
    <property type="term" value="P:mitochondrial respirasome assembly"/>
    <property type="evidence" value="ECO:0007669"/>
    <property type="project" value="TreeGrafter"/>
</dbReference>
<dbReference type="GO" id="GO:0045277">
    <property type="term" value="C:respiratory chain complex IV"/>
    <property type="evidence" value="ECO:0007669"/>
    <property type="project" value="InterPro"/>
</dbReference>
<dbReference type="InterPro" id="IPR036539">
    <property type="entry name" value="Cyt_c_oxidase_su7a_sf"/>
</dbReference>
<evidence type="ECO:0000313" key="7">
    <source>
        <dbReference type="Proteomes" id="UP000466442"/>
    </source>
</evidence>
<comment type="caution">
    <text evidence="6">The sequence shown here is derived from an EMBL/GenBank/DDBJ whole genome shotgun (WGS) entry which is preliminary data.</text>
</comment>
<evidence type="ECO:0000256" key="4">
    <source>
        <dbReference type="ARBA" id="ARBA00023128"/>
    </source>
</evidence>
<name>A0A6A4J652_APOLU</name>
<keyword evidence="7" id="KW-1185">Reference proteome</keyword>
<sequence>MNPSLRFTQKILRAAKPLVVPTRGSVVEKCTPKVPRAAKKFKQLQEFYQDEENKKPIFLKGGVKDQILYRLTVLSCIVAVGLQGYYFYNMAQPGG</sequence>
<proteinExistence type="inferred from homology"/>
<dbReference type="EMBL" id="WIXP02000013">
    <property type="protein sequence ID" value="KAF6200988.1"/>
    <property type="molecule type" value="Genomic_DNA"/>
</dbReference>
<dbReference type="PANTHER" id="PTHR10510">
    <property type="entry name" value="CYTOCHROME C OXIDASE POLYPEPTIDE 7A"/>
    <property type="match status" value="1"/>
</dbReference>
<keyword evidence="4" id="KW-0496">Mitochondrion</keyword>
<dbReference type="Proteomes" id="UP000466442">
    <property type="component" value="Unassembled WGS sequence"/>
</dbReference>
<dbReference type="Gene3D" id="4.10.91.10">
    <property type="entry name" value="Cytochrome c oxidase, subunit VIIa"/>
    <property type="match status" value="1"/>
</dbReference>
<keyword evidence="5" id="KW-0472">Membrane</keyword>
<evidence type="ECO:0000256" key="3">
    <source>
        <dbReference type="ARBA" id="ARBA00022792"/>
    </source>
</evidence>
<dbReference type="InterPro" id="IPR003177">
    <property type="entry name" value="Cytc_oxidase_su7a_met"/>
</dbReference>
<accession>A0A6A4J652</accession>
<evidence type="ECO:0000256" key="1">
    <source>
        <dbReference type="ARBA" id="ARBA00004273"/>
    </source>
</evidence>
<organism evidence="6 7">
    <name type="scientific">Apolygus lucorum</name>
    <name type="common">Small green plant bug</name>
    <name type="synonym">Lygocoris lucorum</name>
    <dbReference type="NCBI Taxonomy" id="248454"/>
    <lineage>
        <taxon>Eukaryota</taxon>
        <taxon>Metazoa</taxon>
        <taxon>Ecdysozoa</taxon>
        <taxon>Arthropoda</taxon>
        <taxon>Hexapoda</taxon>
        <taxon>Insecta</taxon>
        <taxon>Pterygota</taxon>
        <taxon>Neoptera</taxon>
        <taxon>Paraneoptera</taxon>
        <taxon>Hemiptera</taxon>
        <taxon>Heteroptera</taxon>
        <taxon>Panheteroptera</taxon>
        <taxon>Cimicomorpha</taxon>
        <taxon>Miridae</taxon>
        <taxon>Mirini</taxon>
        <taxon>Apolygus</taxon>
    </lineage>
</organism>